<dbReference type="GO" id="GO:0003723">
    <property type="term" value="F:RNA binding"/>
    <property type="evidence" value="ECO:0007669"/>
    <property type="project" value="UniProtKB-UniRule"/>
</dbReference>
<dbReference type="InterPro" id="IPR047575">
    <property type="entry name" value="Sm"/>
</dbReference>
<dbReference type="GO" id="GO:0045974">
    <property type="term" value="P:regulation of translation, ncRNA-mediated"/>
    <property type="evidence" value="ECO:0007669"/>
    <property type="project" value="TreeGrafter"/>
</dbReference>
<dbReference type="AlphaFoldDB" id="A0A0W0TMZ1"/>
<dbReference type="OrthoDB" id="9799751at2"/>
<dbReference type="Pfam" id="PF17209">
    <property type="entry name" value="Hfq"/>
    <property type="match status" value="1"/>
</dbReference>
<evidence type="ECO:0000313" key="10">
    <source>
        <dbReference type="Proteomes" id="UP000254033"/>
    </source>
</evidence>
<evidence type="ECO:0000259" key="4">
    <source>
        <dbReference type="PROSITE" id="PS52002"/>
    </source>
</evidence>
<sequence length="81" mass="9061">MSKNHLLQDPFLNALRKEKIPVSVFLVNGIKLHGIVDSFDQYVVMLKNSVTQMVYKHAISTVVPSRLVNFSAGEEEGNMAD</sequence>
<dbReference type="GO" id="GO:0005829">
    <property type="term" value="C:cytosol"/>
    <property type="evidence" value="ECO:0007669"/>
    <property type="project" value="TreeGrafter"/>
</dbReference>
<gene>
    <name evidence="3 5" type="primary">hfq</name>
    <name evidence="5" type="ORF">Lfee_1835</name>
    <name evidence="7" type="ORF">NCTC11978_00019</name>
    <name evidence="6" type="ORF">NCTC12022_01577</name>
</gene>
<dbReference type="InterPro" id="IPR010920">
    <property type="entry name" value="LSM_dom_sf"/>
</dbReference>
<dbReference type="HAMAP" id="MF_00436">
    <property type="entry name" value="Hfq"/>
    <property type="match status" value="1"/>
</dbReference>
<dbReference type="PANTHER" id="PTHR34772">
    <property type="entry name" value="RNA-BINDING PROTEIN HFQ"/>
    <property type="match status" value="1"/>
</dbReference>
<dbReference type="EMBL" id="LNYB01000080">
    <property type="protein sequence ID" value="KTC96923.1"/>
    <property type="molecule type" value="Genomic_DNA"/>
</dbReference>
<evidence type="ECO:0000256" key="2">
    <source>
        <dbReference type="ARBA" id="ARBA00023016"/>
    </source>
</evidence>
<keyword evidence="2 3" id="KW-0346">Stress response</keyword>
<name>A0A0W0TMZ1_9GAMM</name>
<evidence type="ECO:0000256" key="3">
    <source>
        <dbReference type="HAMAP-Rule" id="MF_00436"/>
    </source>
</evidence>
<dbReference type="RefSeq" id="WP_058446025.1">
    <property type="nucleotide sequence ID" value="NZ_CAAAHT010000002.1"/>
</dbReference>
<keyword evidence="8" id="KW-1185">Reference proteome</keyword>
<dbReference type="EMBL" id="UASS01000013">
    <property type="protein sequence ID" value="SPX60841.1"/>
    <property type="molecule type" value="Genomic_DNA"/>
</dbReference>
<dbReference type="EMBL" id="UGNY01000001">
    <property type="protein sequence ID" value="STX36873.1"/>
    <property type="molecule type" value="Genomic_DNA"/>
</dbReference>
<dbReference type="NCBIfam" id="NF001602">
    <property type="entry name" value="PRK00395.1"/>
    <property type="match status" value="1"/>
</dbReference>
<organism evidence="5 8">
    <name type="scientific">Legionella feeleii</name>
    <dbReference type="NCBI Taxonomy" id="453"/>
    <lineage>
        <taxon>Bacteria</taxon>
        <taxon>Pseudomonadati</taxon>
        <taxon>Pseudomonadota</taxon>
        <taxon>Gammaproteobacteria</taxon>
        <taxon>Legionellales</taxon>
        <taxon>Legionellaceae</taxon>
        <taxon>Legionella</taxon>
    </lineage>
</organism>
<comment type="similarity">
    <text evidence="3">Belongs to the Hfq family.</text>
</comment>
<keyword evidence="1 3" id="KW-0694">RNA-binding</keyword>
<dbReference type="STRING" id="453.Lfee_1835"/>
<evidence type="ECO:0000313" key="5">
    <source>
        <dbReference type="EMBL" id="KTC96923.1"/>
    </source>
</evidence>
<dbReference type="PATRIC" id="fig|453.4.peg.2014"/>
<dbReference type="FunFam" id="2.30.30.100:FF:000001">
    <property type="entry name" value="RNA-binding protein Hfq"/>
    <property type="match status" value="1"/>
</dbReference>
<reference evidence="5 8" key="1">
    <citation type="submission" date="2015-11" db="EMBL/GenBank/DDBJ databases">
        <title>Genomic analysis of 38 Legionella species identifies large and diverse effector repertoires.</title>
        <authorList>
            <person name="Burstein D."/>
            <person name="Amaro F."/>
            <person name="Zusman T."/>
            <person name="Lifshitz Z."/>
            <person name="Cohen O."/>
            <person name="Gilbert J.A."/>
            <person name="Pupko T."/>
            <person name="Shuman H.A."/>
            <person name="Segal G."/>
        </authorList>
    </citation>
    <scope>NUCLEOTIDE SEQUENCE [LARGE SCALE GENOMIC DNA]</scope>
    <source>
        <strain evidence="5 8">WO-44C</strain>
    </source>
</reference>
<dbReference type="PANTHER" id="PTHR34772:SF1">
    <property type="entry name" value="RNA-BINDING PROTEIN HFQ"/>
    <property type="match status" value="1"/>
</dbReference>
<evidence type="ECO:0000256" key="1">
    <source>
        <dbReference type="ARBA" id="ARBA00022884"/>
    </source>
</evidence>
<evidence type="ECO:0000313" key="6">
    <source>
        <dbReference type="EMBL" id="SPX60841.1"/>
    </source>
</evidence>
<evidence type="ECO:0000313" key="7">
    <source>
        <dbReference type="EMBL" id="STX36873.1"/>
    </source>
</evidence>
<dbReference type="NCBIfam" id="TIGR02383">
    <property type="entry name" value="Hfq"/>
    <property type="match status" value="1"/>
</dbReference>
<feature type="domain" description="Sm" evidence="4">
    <location>
        <begin position="9"/>
        <end position="68"/>
    </location>
</feature>
<dbReference type="SUPFAM" id="SSF50182">
    <property type="entry name" value="Sm-like ribonucleoproteins"/>
    <property type="match status" value="1"/>
</dbReference>
<comment type="function">
    <text evidence="3">RNA chaperone that binds small regulatory RNA (sRNAs) and mRNAs to facilitate mRNA translational regulation in response to envelope stress, environmental stress and changes in metabolite concentrations. Also binds with high specificity to tRNAs.</text>
</comment>
<dbReference type="Proteomes" id="UP000054698">
    <property type="component" value="Unassembled WGS sequence"/>
</dbReference>
<accession>A0A0W0TMZ1</accession>
<dbReference type="Proteomes" id="UP000254033">
    <property type="component" value="Unassembled WGS sequence"/>
</dbReference>
<dbReference type="PROSITE" id="PS52002">
    <property type="entry name" value="SM"/>
    <property type="match status" value="1"/>
</dbReference>
<proteinExistence type="inferred from homology"/>
<evidence type="ECO:0000313" key="8">
    <source>
        <dbReference type="Proteomes" id="UP000054698"/>
    </source>
</evidence>
<dbReference type="Gene3D" id="2.30.30.100">
    <property type="match status" value="1"/>
</dbReference>
<reference evidence="9 10" key="2">
    <citation type="submission" date="2018-06" db="EMBL/GenBank/DDBJ databases">
        <authorList>
            <consortium name="Pathogen Informatics"/>
            <person name="Doyle S."/>
        </authorList>
    </citation>
    <scope>NUCLEOTIDE SEQUENCE [LARGE SCALE GENOMIC DNA]</scope>
    <source>
        <strain evidence="7 10">NCTC11978</strain>
        <strain evidence="6 9">NCTC12022</strain>
    </source>
</reference>
<protein>
    <recommendedName>
        <fullName evidence="3">RNA-binding protein Hfq</fullName>
    </recommendedName>
</protein>
<dbReference type="Proteomes" id="UP000251942">
    <property type="component" value="Unassembled WGS sequence"/>
</dbReference>
<dbReference type="InterPro" id="IPR005001">
    <property type="entry name" value="Hfq"/>
</dbReference>
<comment type="subunit">
    <text evidence="3">Homohexamer.</text>
</comment>
<dbReference type="GO" id="GO:0006355">
    <property type="term" value="P:regulation of DNA-templated transcription"/>
    <property type="evidence" value="ECO:0007669"/>
    <property type="project" value="InterPro"/>
</dbReference>
<evidence type="ECO:0000313" key="9">
    <source>
        <dbReference type="Proteomes" id="UP000251942"/>
    </source>
</evidence>
<dbReference type="CDD" id="cd01716">
    <property type="entry name" value="Hfq"/>
    <property type="match status" value="1"/>
</dbReference>
<dbReference type="GO" id="GO:0043487">
    <property type="term" value="P:regulation of RNA stability"/>
    <property type="evidence" value="ECO:0007669"/>
    <property type="project" value="TreeGrafter"/>
</dbReference>